<gene>
    <name evidence="2" type="ORF">BU251_07025</name>
</gene>
<evidence type="ECO:0000256" key="1">
    <source>
        <dbReference type="SAM" id="Phobius"/>
    </source>
</evidence>
<keyword evidence="1" id="KW-1133">Transmembrane helix</keyword>
<dbReference type="OrthoDB" id="9810176at2"/>
<evidence type="ECO:0000313" key="2">
    <source>
        <dbReference type="EMBL" id="QAT17482.1"/>
    </source>
</evidence>
<dbReference type="KEGG" id="vai:BU251_07025"/>
<dbReference type="Proteomes" id="UP000287243">
    <property type="component" value="Chromosome"/>
</dbReference>
<keyword evidence="3" id="KW-1185">Reference proteome</keyword>
<proteinExistence type="predicted"/>
<name>A0A410P5W3_VELA1</name>
<dbReference type="Pfam" id="PF09858">
    <property type="entry name" value="DUF2085"/>
    <property type="match status" value="1"/>
</dbReference>
<protein>
    <recommendedName>
        <fullName evidence="4">DUF2085 domain-containing protein</fullName>
    </recommendedName>
</protein>
<accession>A0A410P5W3</accession>
<sequence>MNIALTLLIAKMGCHKLPERSFTFRGKPMPFCARCFGASLGHVFSFFLFLIGSLPSFPVCLFFMFLIFLDWFAQEWFRIMSTNPRRFITGIIGGIGVGAAGWRIIINLIGRFI</sequence>
<feature type="transmembrane region" description="Helical" evidence="1">
    <location>
        <begin position="40"/>
        <end position="66"/>
    </location>
</feature>
<keyword evidence="1" id="KW-0472">Membrane</keyword>
<dbReference type="RefSeq" id="WP_128700316.1">
    <property type="nucleotide sequence ID" value="NZ_CP019384.1"/>
</dbReference>
<organism evidence="2 3">
    <name type="scientific">Velamenicoccus archaeovorus</name>
    <dbReference type="NCBI Taxonomy" id="1930593"/>
    <lineage>
        <taxon>Bacteria</taxon>
        <taxon>Pseudomonadati</taxon>
        <taxon>Candidatus Omnitrophota</taxon>
        <taxon>Candidatus Velamenicoccus</taxon>
    </lineage>
</organism>
<dbReference type="InterPro" id="IPR019206">
    <property type="entry name" value="DUF2085_TM"/>
</dbReference>
<evidence type="ECO:0008006" key="4">
    <source>
        <dbReference type="Google" id="ProtNLM"/>
    </source>
</evidence>
<dbReference type="EMBL" id="CP019384">
    <property type="protein sequence ID" value="QAT17482.1"/>
    <property type="molecule type" value="Genomic_DNA"/>
</dbReference>
<evidence type="ECO:0000313" key="3">
    <source>
        <dbReference type="Proteomes" id="UP000287243"/>
    </source>
</evidence>
<keyword evidence="1" id="KW-0812">Transmembrane</keyword>
<feature type="transmembrane region" description="Helical" evidence="1">
    <location>
        <begin position="87"/>
        <end position="110"/>
    </location>
</feature>
<dbReference type="AlphaFoldDB" id="A0A410P5W3"/>
<reference evidence="2 3" key="1">
    <citation type="submission" date="2017-01" db="EMBL/GenBank/DDBJ databases">
        <title>First insights into the biology of 'candidatus Vampirococcus archaeovorus'.</title>
        <authorList>
            <person name="Kizina J."/>
            <person name="Jordan S."/>
            <person name="Stueber K."/>
            <person name="Reinhardt R."/>
            <person name="Harder J."/>
        </authorList>
    </citation>
    <scope>NUCLEOTIDE SEQUENCE [LARGE SCALE GENOMIC DNA]</scope>
    <source>
        <strain evidence="2 3">LiM</strain>
    </source>
</reference>